<dbReference type="PROSITE" id="PS51471">
    <property type="entry name" value="FE2OG_OXY"/>
    <property type="match status" value="1"/>
</dbReference>
<dbReference type="GO" id="GO:0016706">
    <property type="term" value="F:2-oxoglutarate-dependent dioxygenase activity"/>
    <property type="evidence" value="ECO:0007669"/>
    <property type="project" value="UniProtKB-ARBA"/>
</dbReference>
<evidence type="ECO:0000259" key="5">
    <source>
        <dbReference type="PROSITE" id="PS51471"/>
    </source>
</evidence>
<dbReference type="GO" id="GO:0046872">
    <property type="term" value="F:metal ion binding"/>
    <property type="evidence" value="ECO:0007669"/>
    <property type="project" value="UniProtKB-KW"/>
</dbReference>
<keyword evidence="3 4" id="KW-0408">Iron</keyword>
<name>A0AAE1VS49_9SOLA</name>
<organism evidence="6 7">
    <name type="scientific">Anisodus tanguticus</name>
    <dbReference type="NCBI Taxonomy" id="243964"/>
    <lineage>
        <taxon>Eukaryota</taxon>
        <taxon>Viridiplantae</taxon>
        <taxon>Streptophyta</taxon>
        <taxon>Embryophyta</taxon>
        <taxon>Tracheophyta</taxon>
        <taxon>Spermatophyta</taxon>
        <taxon>Magnoliopsida</taxon>
        <taxon>eudicotyledons</taxon>
        <taxon>Gunneridae</taxon>
        <taxon>Pentapetalae</taxon>
        <taxon>asterids</taxon>
        <taxon>lamiids</taxon>
        <taxon>Solanales</taxon>
        <taxon>Solanaceae</taxon>
        <taxon>Solanoideae</taxon>
        <taxon>Hyoscyameae</taxon>
        <taxon>Anisodus</taxon>
    </lineage>
</organism>
<dbReference type="Pfam" id="PF03171">
    <property type="entry name" value="2OG-FeII_Oxy"/>
    <property type="match status" value="2"/>
</dbReference>
<dbReference type="AlphaFoldDB" id="A0AAE1VS49"/>
<proteinExistence type="inferred from homology"/>
<dbReference type="InterPro" id="IPR044861">
    <property type="entry name" value="IPNS-like_FE2OG_OXY"/>
</dbReference>
<keyword evidence="7" id="KW-1185">Reference proteome</keyword>
<dbReference type="GO" id="GO:0009805">
    <property type="term" value="P:coumarin biosynthetic process"/>
    <property type="evidence" value="ECO:0007669"/>
    <property type="project" value="UniProtKB-ARBA"/>
</dbReference>
<accession>A0AAE1VS49</accession>
<dbReference type="PANTHER" id="PTHR47990">
    <property type="entry name" value="2-OXOGLUTARATE (2OG) AND FE(II)-DEPENDENT OXYGENASE SUPERFAMILY PROTEIN-RELATED"/>
    <property type="match status" value="1"/>
</dbReference>
<dbReference type="Pfam" id="PF14226">
    <property type="entry name" value="DIOX_N"/>
    <property type="match status" value="1"/>
</dbReference>
<gene>
    <name evidence="6" type="ORF">RND71_005238</name>
</gene>
<dbReference type="EMBL" id="JAVYJV010000003">
    <property type="protein sequence ID" value="KAK4374561.1"/>
    <property type="molecule type" value="Genomic_DNA"/>
</dbReference>
<keyword evidence="4" id="KW-0560">Oxidoreductase</keyword>
<dbReference type="InterPro" id="IPR005123">
    <property type="entry name" value="Oxoglu/Fe-dep_dioxygenase_dom"/>
</dbReference>
<sequence>MNDQSLISEQLDLTPFFIEGYEDEKRKIVDSITKACCEYGFFQIVNHGVPLDLTSQAIKLSKAFFESPNEANLKCCPLPNAPVPAGYNKKPNPSYGFNEYLIMLPHGSDFNIFPADPPLFQEVMEELFSQFLKIMMVVERVLSECLGLPPCVLKDFNNDRSWDFLIALFYLPATEKEKIGASSHKDVSCFTIVLQDEVAGLEVQKDGEWILIAPQLGALVVNIGDALQLGCDFCWKLAFGGEMRPPIFDELNTSVPHVGDLVSSHMHDLRILTNDKFKSPTHRVLRPNGRSRNSFTFFYSLSGDKLVQPLPQFTKEMAEKPKYVPFLYKEYIQKRKENKSKNITRLEDEITISHYAIPEE</sequence>
<dbReference type="InterPro" id="IPR026992">
    <property type="entry name" value="DIOX_N"/>
</dbReference>
<comment type="caution">
    <text evidence="6">The sequence shown here is derived from an EMBL/GenBank/DDBJ whole genome shotgun (WGS) entry which is preliminary data.</text>
</comment>
<evidence type="ECO:0000256" key="3">
    <source>
        <dbReference type="ARBA" id="ARBA00023004"/>
    </source>
</evidence>
<protein>
    <recommendedName>
        <fullName evidence="5">Fe2OG dioxygenase domain-containing protein</fullName>
    </recommendedName>
</protein>
<evidence type="ECO:0000313" key="6">
    <source>
        <dbReference type="EMBL" id="KAK4374561.1"/>
    </source>
</evidence>
<dbReference type="GO" id="GO:0031418">
    <property type="term" value="F:L-ascorbic acid binding"/>
    <property type="evidence" value="ECO:0007669"/>
    <property type="project" value="UniProtKB-KW"/>
</dbReference>
<dbReference type="Proteomes" id="UP001291623">
    <property type="component" value="Unassembled WGS sequence"/>
</dbReference>
<reference evidence="6" key="1">
    <citation type="submission" date="2023-12" db="EMBL/GenBank/DDBJ databases">
        <title>Genome assembly of Anisodus tanguticus.</title>
        <authorList>
            <person name="Wang Y.-J."/>
        </authorList>
    </citation>
    <scope>NUCLEOTIDE SEQUENCE</scope>
    <source>
        <strain evidence="6">KB-2021</strain>
        <tissue evidence="6">Leaf</tissue>
    </source>
</reference>
<keyword evidence="1 4" id="KW-0479">Metal-binding</keyword>
<feature type="domain" description="Fe2OG dioxygenase" evidence="5">
    <location>
        <begin position="161"/>
        <end position="301"/>
    </location>
</feature>
<evidence type="ECO:0000313" key="7">
    <source>
        <dbReference type="Proteomes" id="UP001291623"/>
    </source>
</evidence>
<comment type="similarity">
    <text evidence="4">Belongs to the iron/ascorbate-dependent oxidoreductase family.</text>
</comment>
<dbReference type="InterPro" id="IPR027443">
    <property type="entry name" value="IPNS-like_sf"/>
</dbReference>
<dbReference type="InterPro" id="IPR050231">
    <property type="entry name" value="Iron_ascorbate_oxido_reductase"/>
</dbReference>
<keyword evidence="2" id="KW-0847">Vitamin C</keyword>
<dbReference type="SUPFAM" id="SSF51197">
    <property type="entry name" value="Clavaminate synthase-like"/>
    <property type="match status" value="2"/>
</dbReference>
<dbReference type="GO" id="GO:0002238">
    <property type="term" value="P:response to molecule of fungal origin"/>
    <property type="evidence" value="ECO:0007669"/>
    <property type="project" value="UniProtKB-ARBA"/>
</dbReference>
<evidence type="ECO:0000256" key="2">
    <source>
        <dbReference type="ARBA" id="ARBA00022896"/>
    </source>
</evidence>
<evidence type="ECO:0000256" key="4">
    <source>
        <dbReference type="RuleBase" id="RU003682"/>
    </source>
</evidence>
<evidence type="ECO:0000256" key="1">
    <source>
        <dbReference type="ARBA" id="ARBA00022723"/>
    </source>
</evidence>
<dbReference type="Gene3D" id="2.60.120.330">
    <property type="entry name" value="B-lactam Antibiotic, Isopenicillin N Synthase, Chain"/>
    <property type="match status" value="1"/>
</dbReference>